<feature type="chain" id="PRO_5015626485" evidence="6">
    <location>
        <begin position="33"/>
        <end position="498"/>
    </location>
</feature>
<dbReference type="PROSITE" id="PS51257">
    <property type="entry name" value="PROKAR_LIPOPROTEIN"/>
    <property type="match status" value="1"/>
</dbReference>
<proteinExistence type="inferred from homology"/>
<comment type="subcellular location">
    <subcellularLocation>
        <location evidence="1">Cell outer membrane</location>
    </subcellularLocation>
</comment>
<gene>
    <name evidence="9" type="ORF">DDR33_21540</name>
</gene>
<evidence type="ECO:0000256" key="1">
    <source>
        <dbReference type="ARBA" id="ARBA00004442"/>
    </source>
</evidence>
<evidence type="ECO:0000313" key="9">
    <source>
        <dbReference type="EMBL" id="PWG78549.1"/>
    </source>
</evidence>
<keyword evidence="4" id="KW-0472">Membrane</keyword>
<dbReference type="SUPFAM" id="SSF48452">
    <property type="entry name" value="TPR-like"/>
    <property type="match status" value="1"/>
</dbReference>
<evidence type="ECO:0000256" key="6">
    <source>
        <dbReference type="SAM" id="SignalP"/>
    </source>
</evidence>
<dbReference type="Pfam" id="PF07980">
    <property type="entry name" value="SusD_RagB"/>
    <property type="match status" value="1"/>
</dbReference>
<accession>A0A2U2PBP8</accession>
<dbReference type="Proteomes" id="UP000245647">
    <property type="component" value="Unassembled WGS sequence"/>
</dbReference>
<comment type="similarity">
    <text evidence="2">Belongs to the SusD family.</text>
</comment>
<reference evidence="9 10" key="1">
    <citation type="submission" date="2018-04" db="EMBL/GenBank/DDBJ databases">
        <title>Pedobacter chongqingensis sp. nov., isolated from a rottenly hemp rope.</title>
        <authorList>
            <person name="Cai Y."/>
        </authorList>
    </citation>
    <scope>NUCLEOTIDE SEQUENCE [LARGE SCALE GENOMIC DNA]</scope>
    <source>
        <strain evidence="9 10">FJ4-8</strain>
    </source>
</reference>
<keyword evidence="10" id="KW-1185">Reference proteome</keyword>
<protein>
    <submittedName>
        <fullName evidence="9">RagB/SusD family nutrient uptake outer membrane protein</fullName>
    </submittedName>
</protein>
<name>A0A2U2PBP8_9SPHI</name>
<organism evidence="9 10">
    <name type="scientific">Pararcticibacter amylolyticus</name>
    <dbReference type="NCBI Taxonomy" id="2173175"/>
    <lineage>
        <taxon>Bacteria</taxon>
        <taxon>Pseudomonadati</taxon>
        <taxon>Bacteroidota</taxon>
        <taxon>Sphingobacteriia</taxon>
        <taxon>Sphingobacteriales</taxon>
        <taxon>Sphingobacteriaceae</taxon>
        <taxon>Pararcticibacter</taxon>
    </lineage>
</organism>
<evidence type="ECO:0000256" key="5">
    <source>
        <dbReference type="ARBA" id="ARBA00023237"/>
    </source>
</evidence>
<comment type="caution">
    <text evidence="9">The sequence shown here is derived from an EMBL/GenBank/DDBJ whole genome shotgun (WGS) entry which is preliminary data.</text>
</comment>
<evidence type="ECO:0000259" key="7">
    <source>
        <dbReference type="Pfam" id="PF07980"/>
    </source>
</evidence>
<evidence type="ECO:0000313" key="10">
    <source>
        <dbReference type="Proteomes" id="UP000245647"/>
    </source>
</evidence>
<dbReference type="CDD" id="cd08977">
    <property type="entry name" value="SusD"/>
    <property type="match status" value="1"/>
</dbReference>
<dbReference type="AlphaFoldDB" id="A0A2U2PBP8"/>
<keyword evidence="5" id="KW-0998">Cell outer membrane</keyword>
<feature type="domain" description="SusD-like N-terminal" evidence="8">
    <location>
        <begin position="47"/>
        <end position="248"/>
    </location>
</feature>
<evidence type="ECO:0000256" key="4">
    <source>
        <dbReference type="ARBA" id="ARBA00023136"/>
    </source>
</evidence>
<evidence type="ECO:0000259" key="8">
    <source>
        <dbReference type="Pfam" id="PF14322"/>
    </source>
</evidence>
<keyword evidence="3 6" id="KW-0732">Signal</keyword>
<dbReference type="EMBL" id="QEAS01000023">
    <property type="protein sequence ID" value="PWG78549.1"/>
    <property type="molecule type" value="Genomic_DNA"/>
</dbReference>
<feature type="domain" description="RagB/SusD" evidence="7">
    <location>
        <begin position="362"/>
        <end position="497"/>
    </location>
</feature>
<dbReference type="InterPro" id="IPR033985">
    <property type="entry name" value="SusD-like_N"/>
</dbReference>
<evidence type="ECO:0000256" key="2">
    <source>
        <dbReference type="ARBA" id="ARBA00006275"/>
    </source>
</evidence>
<dbReference type="InterPro" id="IPR011990">
    <property type="entry name" value="TPR-like_helical_dom_sf"/>
</dbReference>
<dbReference type="Gene3D" id="1.25.40.390">
    <property type="match status" value="1"/>
</dbReference>
<dbReference type="Pfam" id="PF14322">
    <property type="entry name" value="SusD-like_3"/>
    <property type="match status" value="1"/>
</dbReference>
<dbReference type="InterPro" id="IPR012944">
    <property type="entry name" value="SusD_RagB_dom"/>
</dbReference>
<sequence length="498" mass="53770">MTNTMKTIRRYQTIIIRASLLGCLLTSGFACKKDLLDPANRTSISDATAFDNETRITAQINGLYASLKSVFFYGGGVIIYNELRGDEFIMNKPNVTTGQQSWLQAVNPSTTEVINTWSTGYAAINAVNTFLAGLEQNKNKITAEQYAGFSGEAKFIRALCYFTLVQIYAQPYTRDGGASPGLPLRLKAERSNEGNQLARSSVAEIYNQVLEDLNDAEGALPVHYSTTVLNTTRATKNTAVALKARVDLAKGDYAGVIAEGSKIVSAEAPFQAPSGGVNNKLEASIATVFSGSYAGPESVFSLPFTSTEPGLLANFFNIAPFNGSYYLNASATISDPVYSSATSADARKNFVFTNTSQKWLSKFKVPVSYSDWVPVIRYAEVLLTYAEALTRTGGEANLTRARDLLAAVRNRSDASYVFPSGTVNTQTTLLASILQERKIELLGEGFLVPDLQRQGLTLPAKSGAQGNAPAIPAADNRYIWPVPSSETAINPLIVQNPL</sequence>
<feature type="signal peptide" evidence="6">
    <location>
        <begin position="1"/>
        <end position="32"/>
    </location>
</feature>
<evidence type="ECO:0000256" key="3">
    <source>
        <dbReference type="ARBA" id="ARBA00022729"/>
    </source>
</evidence>
<dbReference type="GO" id="GO:0009279">
    <property type="term" value="C:cell outer membrane"/>
    <property type="evidence" value="ECO:0007669"/>
    <property type="project" value="UniProtKB-SubCell"/>
</dbReference>